<dbReference type="PANTHER" id="PTHR43775">
    <property type="entry name" value="FATTY ACID SYNTHASE"/>
    <property type="match status" value="1"/>
</dbReference>
<dbReference type="InterPro" id="IPR050091">
    <property type="entry name" value="PKS_NRPS_Biosynth_Enz"/>
</dbReference>
<dbReference type="Gene3D" id="3.40.47.10">
    <property type="match status" value="2"/>
</dbReference>
<dbReference type="AlphaFoldDB" id="A0A849V993"/>
<protein>
    <recommendedName>
        <fullName evidence="3">Ketosynthase family 3 (KS3) domain-containing protein</fullName>
    </recommendedName>
</protein>
<sequence>MSKQQHAIALLDLQSNVATQDGYLDCLSDLKHYSKFAIPPIYRKAINRMQLPLLQLSMALCERHSEFVHTKRTDVIVCSEPCADRQLANHYRVTAQALLSDLIATSQSDTAKSQLHDLKPAEVVSSHDKVGEMATTMATRIAQSAKLQGRAFAINSADESLAKAVALAYDALLNHKTDAVIIALANDWQTPSDAQPLAASTLLLVRTDQAIDNAKAYLHYCPQHSFQATSDDLPRNAGIVNSALQLSSWLAQNTQDILPICSQFGFAVSPSWYKSPESAPITVCDKQIWLADRFGTTAYWQGLNDESGGIRALDHNTMVSGTLYKPEGETHDSYYCGQAAKLSTDHLDMLAHASYPNVLDAMLNQWQSIDLPNDKNTLVVTATNLGPYSERRKLLSAKLTALVDQCNEILTAYGEGTSLVQLQKWQNQFTQDAQSSHNQALGLSLQLAQHFQLKNYDALALEGACAGSMAALDCAINALQSKRVDYAIVAAAELPVNLHDLCVCSKQQMLSHSVIATFSESADGFTSGEGLGVVILTRDDIALSNAYPRLARIEAIGASTYSKSMIAPNSDGQVEAMQHAFAQTTLTPSDIEWVETHGTGTPIGDLVEIQALSSVYQQRSSNPLKLGALKTQFGHTFAMAGLASVIKVLLSFEHNLIPHNLLRGQLRDELNLDTLNFDPMASAKPYTQQQGKRSASINGFGTGGVNYHVIISDCTSMTTQGKHDEF</sequence>
<accession>A0A849V993</accession>
<evidence type="ECO:0000259" key="3">
    <source>
        <dbReference type="PROSITE" id="PS52004"/>
    </source>
</evidence>
<dbReference type="Pfam" id="PF02801">
    <property type="entry name" value="Ketoacyl-synt_C"/>
    <property type="match status" value="1"/>
</dbReference>
<dbReference type="PANTHER" id="PTHR43775:SF51">
    <property type="entry name" value="INACTIVE PHENOLPHTHIOCEROL SYNTHESIS POLYKETIDE SYNTHASE TYPE I PKS1-RELATED"/>
    <property type="match status" value="1"/>
</dbReference>
<evidence type="ECO:0000313" key="4">
    <source>
        <dbReference type="EMBL" id="NOU49902.1"/>
    </source>
</evidence>
<dbReference type="PROSITE" id="PS52004">
    <property type="entry name" value="KS3_2"/>
    <property type="match status" value="1"/>
</dbReference>
<dbReference type="InterPro" id="IPR020841">
    <property type="entry name" value="PKS_Beta-ketoAc_synthase_dom"/>
</dbReference>
<dbReference type="InterPro" id="IPR014030">
    <property type="entry name" value="Ketoacyl_synth_N"/>
</dbReference>
<dbReference type="SMART" id="SM00825">
    <property type="entry name" value="PKS_KS"/>
    <property type="match status" value="1"/>
</dbReference>
<comment type="caution">
    <text evidence="4">The sequence shown here is derived from an EMBL/GenBank/DDBJ whole genome shotgun (WGS) entry which is preliminary data.</text>
</comment>
<evidence type="ECO:0000256" key="1">
    <source>
        <dbReference type="ARBA" id="ARBA00022679"/>
    </source>
</evidence>
<keyword evidence="1 2" id="KW-0808">Transferase</keyword>
<evidence type="ECO:0000313" key="5">
    <source>
        <dbReference type="Proteomes" id="UP000586305"/>
    </source>
</evidence>
<reference evidence="4 5" key="1">
    <citation type="submission" date="2020-04" db="EMBL/GenBank/DDBJ databases">
        <title>Pseudoalteromonas caenipelagi sp. nov., isolated from a tidal flat.</title>
        <authorList>
            <person name="Park S."/>
            <person name="Yoon J.-H."/>
        </authorList>
    </citation>
    <scope>NUCLEOTIDE SEQUENCE [LARGE SCALE GENOMIC DNA]</scope>
    <source>
        <strain evidence="4 5">JBTF-M23</strain>
    </source>
</reference>
<evidence type="ECO:0000256" key="2">
    <source>
        <dbReference type="RuleBase" id="RU003694"/>
    </source>
</evidence>
<keyword evidence="5" id="KW-1185">Reference proteome</keyword>
<dbReference type="Proteomes" id="UP000586305">
    <property type="component" value="Unassembled WGS sequence"/>
</dbReference>
<dbReference type="Pfam" id="PF00109">
    <property type="entry name" value="ketoacyl-synt"/>
    <property type="match status" value="2"/>
</dbReference>
<dbReference type="CDD" id="cd00833">
    <property type="entry name" value="PKS"/>
    <property type="match status" value="1"/>
</dbReference>
<dbReference type="SUPFAM" id="SSF53901">
    <property type="entry name" value="Thiolase-like"/>
    <property type="match status" value="3"/>
</dbReference>
<dbReference type="GO" id="GO:0006633">
    <property type="term" value="P:fatty acid biosynthetic process"/>
    <property type="evidence" value="ECO:0007669"/>
    <property type="project" value="TreeGrafter"/>
</dbReference>
<feature type="domain" description="Ketosynthase family 3 (KS3)" evidence="3">
    <location>
        <begin position="278"/>
        <end position="713"/>
    </location>
</feature>
<dbReference type="RefSeq" id="WP_171624990.1">
    <property type="nucleotide sequence ID" value="NZ_JABBPG010000002.1"/>
</dbReference>
<name>A0A849V993_9GAMM</name>
<dbReference type="InterPro" id="IPR016039">
    <property type="entry name" value="Thiolase-like"/>
</dbReference>
<dbReference type="EMBL" id="JABBPG010000002">
    <property type="protein sequence ID" value="NOU49902.1"/>
    <property type="molecule type" value="Genomic_DNA"/>
</dbReference>
<dbReference type="InterPro" id="IPR014031">
    <property type="entry name" value="Ketoacyl_synth_C"/>
</dbReference>
<gene>
    <name evidence="4" type="ORF">HG263_05045</name>
</gene>
<organism evidence="4 5">
    <name type="scientific">Pseudoalteromonas caenipelagi</name>
    <dbReference type="NCBI Taxonomy" id="2726988"/>
    <lineage>
        <taxon>Bacteria</taxon>
        <taxon>Pseudomonadati</taxon>
        <taxon>Pseudomonadota</taxon>
        <taxon>Gammaproteobacteria</taxon>
        <taxon>Alteromonadales</taxon>
        <taxon>Pseudoalteromonadaceae</taxon>
        <taxon>Pseudoalteromonas</taxon>
    </lineage>
</organism>
<comment type="similarity">
    <text evidence="2">Belongs to the thiolase-like superfamily. Beta-ketoacyl-ACP synthases family.</text>
</comment>
<dbReference type="GO" id="GO:0004312">
    <property type="term" value="F:fatty acid synthase activity"/>
    <property type="evidence" value="ECO:0007669"/>
    <property type="project" value="TreeGrafter"/>
</dbReference>
<proteinExistence type="inferred from homology"/>